<protein>
    <submittedName>
        <fullName evidence="1">Uncharacterized protein</fullName>
    </submittedName>
</protein>
<sequence>MVNVLVTDFISHKLRPLKLNYNCQLISR</sequence>
<evidence type="ECO:0000313" key="1">
    <source>
        <dbReference type="EMBL" id="JAH08313.1"/>
    </source>
</evidence>
<reference evidence="1" key="2">
    <citation type="journal article" date="2015" name="Fish Shellfish Immunol.">
        <title>Early steps in the European eel (Anguilla anguilla)-Vibrio vulnificus interaction in the gills: Role of the RtxA13 toxin.</title>
        <authorList>
            <person name="Callol A."/>
            <person name="Pajuelo D."/>
            <person name="Ebbesson L."/>
            <person name="Teles M."/>
            <person name="MacKenzie S."/>
            <person name="Amaro C."/>
        </authorList>
    </citation>
    <scope>NUCLEOTIDE SEQUENCE</scope>
</reference>
<accession>A0A0E9PWT4</accession>
<dbReference type="AlphaFoldDB" id="A0A0E9PWT4"/>
<organism evidence="1">
    <name type="scientific">Anguilla anguilla</name>
    <name type="common">European freshwater eel</name>
    <name type="synonym">Muraena anguilla</name>
    <dbReference type="NCBI Taxonomy" id="7936"/>
    <lineage>
        <taxon>Eukaryota</taxon>
        <taxon>Metazoa</taxon>
        <taxon>Chordata</taxon>
        <taxon>Craniata</taxon>
        <taxon>Vertebrata</taxon>
        <taxon>Euteleostomi</taxon>
        <taxon>Actinopterygii</taxon>
        <taxon>Neopterygii</taxon>
        <taxon>Teleostei</taxon>
        <taxon>Anguilliformes</taxon>
        <taxon>Anguillidae</taxon>
        <taxon>Anguilla</taxon>
    </lineage>
</organism>
<proteinExistence type="predicted"/>
<reference evidence="1" key="1">
    <citation type="submission" date="2014-11" db="EMBL/GenBank/DDBJ databases">
        <authorList>
            <person name="Amaro Gonzalez C."/>
        </authorList>
    </citation>
    <scope>NUCLEOTIDE SEQUENCE</scope>
</reference>
<dbReference type="EMBL" id="GBXM01100264">
    <property type="protein sequence ID" value="JAH08313.1"/>
    <property type="molecule type" value="Transcribed_RNA"/>
</dbReference>
<name>A0A0E9PWT4_ANGAN</name>